<dbReference type="Gene3D" id="3.30.1330.40">
    <property type="entry name" value="RutC-like"/>
    <property type="match status" value="1"/>
</dbReference>
<dbReference type="Proteomes" id="UP001156870">
    <property type="component" value="Unassembled WGS sequence"/>
</dbReference>
<dbReference type="GO" id="GO:0005829">
    <property type="term" value="C:cytosol"/>
    <property type="evidence" value="ECO:0007669"/>
    <property type="project" value="TreeGrafter"/>
</dbReference>
<evidence type="ECO:0000256" key="2">
    <source>
        <dbReference type="SAM" id="SignalP"/>
    </source>
</evidence>
<sequence length="168" mass="17938">MRIVSLVSAGLLVTGSAWAEVTRHALPNNNPFPIARAVEVTAETALIYHSGQIPGPKNPKAPKGSAEYYGDTEAQTLSVLKKLESSLKDLGVGFEDVIKMTVFLVGDPAKGGKMDFSGFMKAYTQYFGTESQPNKPARSAVQIAGLAGGPNMLVEIEMVIAKPEKDKQ</sequence>
<evidence type="ECO:0008006" key="5">
    <source>
        <dbReference type="Google" id="ProtNLM"/>
    </source>
</evidence>
<gene>
    <name evidence="3" type="primary">tdcF</name>
    <name evidence="3" type="ORF">GCM10007877_20140</name>
</gene>
<accession>A0AA37WLS3</accession>
<dbReference type="Pfam" id="PF01042">
    <property type="entry name" value="Ribonuc_L-PSP"/>
    <property type="match status" value="1"/>
</dbReference>
<organism evidence="3 4">
    <name type="scientific">Marinibactrum halimedae</name>
    <dbReference type="NCBI Taxonomy" id="1444977"/>
    <lineage>
        <taxon>Bacteria</taxon>
        <taxon>Pseudomonadati</taxon>
        <taxon>Pseudomonadota</taxon>
        <taxon>Gammaproteobacteria</taxon>
        <taxon>Cellvibrionales</taxon>
        <taxon>Cellvibrionaceae</taxon>
        <taxon>Marinibactrum</taxon>
    </lineage>
</organism>
<dbReference type="InterPro" id="IPR035959">
    <property type="entry name" value="RutC-like_sf"/>
</dbReference>
<dbReference type="PROSITE" id="PS01094">
    <property type="entry name" value="UPF0076"/>
    <property type="match status" value="1"/>
</dbReference>
<dbReference type="InterPro" id="IPR006175">
    <property type="entry name" value="YjgF/YER057c/UK114"/>
</dbReference>
<dbReference type="SUPFAM" id="SSF55298">
    <property type="entry name" value="YjgF-like"/>
    <property type="match status" value="1"/>
</dbReference>
<dbReference type="PANTHER" id="PTHR11803">
    <property type="entry name" value="2-IMINOBUTANOATE/2-IMINOPROPANOATE DEAMINASE RIDA"/>
    <property type="match status" value="1"/>
</dbReference>
<comment type="caution">
    <text evidence="3">The sequence shown here is derived from an EMBL/GenBank/DDBJ whole genome shotgun (WGS) entry which is preliminary data.</text>
</comment>
<dbReference type="PANTHER" id="PTHR11803:SF59">
    <property type="entry name" value="ENDORIBONUCLEASE"/>
    <property type="match status" value="1"/>
</dbReference>
<name>A0AA37WLS3_9GAMM</name>
<feature type="chain" id="PRO_5041212266" description="RidA family protein" evidence="2">
    <location>
        <begin position="20"/>
        <end position="168"/>
    </location>
</feature>
<feature type="signal peptide" evidence="2">
    <location>
        <begin position="1"/>
        <end position="19"/>
    </location>
</feature>
<keyword evidence="2" id="KW-0732">Signal</keyword>
<comment type="similarity">
    <text evidence="1">Belongs to the RutC family.</text>
</comment>
<evidence type="ECO:0000313" key="3">
    <source>
        <dbReference type="EMBL" id="GLS26299.1"/>
    </source>
</evidence>
<dbReference type="EMBL" id="BSPD01000042">
    <property type="protein sequence ID" value="GLS26299.1"/>
    <property type="molecule type" value="Genomic_DNA"/>
</dbReference>
<keyword evidence="4" id="KW-1185">Reference proteome</keyword>
<dbReference type="AlphaFoldDB" id="A0AA37WLS3"/>
<proteinExistence type="inferred from homology"/>
<protein>
    <recommendedName>
        <fullName evidence="5">RidA family protein</fullName>
    </recommendedName>
</protein>
<dbReference type="InterPro" id="IPR019897">
    <property type="entry name" value="RidA_CS"/>
</dbReference>
<dbReference type="RefSeq" id="WP_232592435.1">
    <property type="nucleotide sequence ID" value="NZ_BSPD01000042.1"/>
</dbReference>
<reference evidence="3 4" key="1">
    <citation type="journal article" date="2014" name="Int. J. Syst. Evol. Microbiol.">
        <title>Complete genome sequence of Corynebacterium casei LMG S-19264T (=DSM 44701T), isolated from a smear-ripened cheese.</title>
        <authorList>
            <consortium name="US DOE Joint Genome Institute (JGI-PGF)"/>
            <person name="Walter F."/>
            <person name="Albersmeier A."/>
            <person name="Kalinowski J."/>
            <person name="Ruckert C."/>
        </authorList>
    </citation>
    <scope>NUCLEOTIDE SEQUENCE [LARGE SCALE GENOMIC DNA]</scope>
    <source>
        <strain evidence="3 4">NBRC 110095</strain>
    </source>
</reference>
<dbReference type="CDD" id="cd06151">
    <property type="entry name" value="YjgF_YER057c_UK114_like_3"/>
    <property type="match status" value="1"/>
</dbReference>
<dbReference type="GO" id="GO:0019239">
    <property type="term" value="F:deaminase activity"/>
    <property type="evidence" value="ECO:0007669"/>
    <property type="project" value="TreeGrafter"/>
</dbReference>
<evidence type="ECO:0000256" key="1">
    <source>
        <dbReference type="ARBA" id="ARBA00010552"/>
    </source>
</evidence>
<evidence type="ECO:0000313" key="4">
    <source>
        <dbReference type="Proteomes" id="UP001156870"/>
    </source>
</evidence>